<name>A0A6J5T3R7_9CAUD</name>
<reference evidence="1" key="1">
    <citation type="submission" date="2020-05" db="EMBL/GenBank/DDBJ databases">
        <authorList>
            <person name="Chiriac C."/>
            <person name="Salcher M."/>
            <person name="Ghai R."/>
            <person name="Kavagutti S V."/>
        </authorList>
    </citation>
    <scope>NUCLEOTIDE SEQUENCE</scope>
</reference>
<dbReference type="EMBL" id="LR797523">
    <property type="protein sequence ID" value="CAB4222363.1"/>
    <property type="molecule type" value="Genomic_DNA"/>
</dbReference>
<proteinExistence type="predicted"/>
<evidence type="ECO:0000313" key="1">
    <source>
        <dbReference type="EMBL" id="CAB4222363.1"/>
    </source>
</evidence>
<protein>
    <submittedName>
        <fullName evidence="1">Uncharacterized protein</fullName>
    </submittedName>
</protein>
<organism evidence="1">
    <name type="scientific">uncultured Caudovirales phage</name>
    <dbReference type="NCBI Taxonomy" id="2100421"/>
    <lineage>
        <taxon>Viruses</taxon>
        <taxon>Duplodnaviria</taxon>
        <taxon>Heunggongvirae</taxon>
        <taxon>Uroviricota</taxon>
        <taxon>Caudoviricetes</taxon>
        <taxon>Peduoviridae</taxon>
        <taxon>Maltschvirus</taxon>
        <taxon>Maltschvirus maltsch</taxon>
    </lineage>
</organism>
<gene>
    <name evidence="1" type="ORF">UFOVP1655_87</name>
</gene>
<sequence>MNKKIKQFSEQAIHDDNGETLHFLPHPRYIEKFSNLIIQEHLSVWEMMDNGNKVAGYVEMEDYPKAILKHFGTEL</sequence>
<accession>A0A6J5T3R7</accession>